<feature type="region of interest" description="Disordered" evidence="1">
    <location>
        <begin position="425"/>
        <end position="520"/>
    </location>
</feature>
<name>W6Z2D8_COCMI</name>
<dbReference type="OrthoDB" id="25896at2759"/>
<feature type="compositionally biased region" description="Basic and acidic residues" evidence="1">
    <location>
        <begin position="437"/>
        <end position="446"/>
    </location>
</feature>
<dbReference type="KEGG" id="bor:COCMIDRAFT_25991"/>
<dbReference type="eggNOG" id="ENOG502SPD8">
    <property type="taxonomic scope" value="Eukaryota"/>
</dbReference>
<evidence type="ECO:0000313" key="2">
    <source>
        <dbReference type="EMBL" id="EUC45917.1"/>
    </source>
</evidence>
<evidence type="ECO:0000256" key="1">
    <source>
        <dbReference type="SAM" id="MobiDB-lite"/>
    </source>
</evidence>
<dbReference type="Proteomes" id="UP000054032">
    <property type="component" value="Unassembled WGS sequence"/>
</dbReference>
<dbReference type="HOGENOM" id="CLU_386336_0_0_1"/>
<dbReference type="EMBL" id="KI963975">
    <property type="protein sequence ID" value="EUC45917.1"/>
    <property type="molecule type" value="Genomic_DNA"/>
</dbReference>
<accession>W6Z2D8</accession>
<feature type="region of interest" description="Disordered" evidence="1">
    <location>
        <begin position="354"/>
        <end position="407"/>
    </location>
</feature>
<feature type="compositionally biased region" description="Polar residues" evidence="1">
    <location>
        <begin position="285"/>
        <end position="297"/>
    </location>
</feature>
<dbReference type="RefSeq" id="XP_007687562.1">
    <property type="nucleotide sequence ID" value="XM_007689372.1"/>
</dbReference>
<protein>
    <submittedName>
        <fullName evidence="2">Uncharacterized protein</fullName>
    </submittedName>
</protein>
<feature type="compositionally biased region" description="Low complexity" evidence="1">
    <location>
        <begin position="384"/>
        <end position="404"/>
    </location>
</feature>
<feature type="compositionally biased region" description="Polar residues" evidence="1">
    <location>
        <begin position="258"/>
        <end position="277"/>
    </location>
</feature>
<proteinExistence type="predicted"/>
<feature type="compositionally biased region" description="Polar residues" evidence="1">
    <location>
        <begin position="364"/>
        <end position="383"/>
    </location>
</feature>
<gene>
    <name evidence="2" type="ORF">COCMIDRAFT_25991</name>
</gene>
<evidence type="ECO:0000313" key="3">
    <source>
        <dbReference type="Proteomes" id="UP000054032"/>
    </source>
</evidence>
<keyword evidence="3" id="KW-1185">Reference proteome</keyword>
<feature type="compositionally biased region" description="Polar residues" evidence="1">
    <location>
        <begin position="456"/>
        <end position="466"/>
    </location>
</feature>
<dbReference type="GeneID" id="19120861"/>
<feature type="region of interest" description="Disordered" evidence="1">
    <location>
        <begin position="258"/>
        <end position="319"/>
    </location>
</feature>
<dbReference type="STRING" id="930090.W6Z2D8"/>
<reference evidence="2 3" key="1">
    <citation type="journal article" date="2013" name="PLoS Genet.">
        <title>Comparative genome structure, secondary metabolite, and effector coding capacity across Cochliobolus pathogens.</title>
        <authorList>
            <person name="Condon B.J."/>
            <person name="Leng Y."/>
            <person name="Wu D."/>
            <person name="Bushley K.E."/>
            <person name="Ohm R.A."/>
            <person name="Otillar R."/>
            <person name="Martin J."/>
            <person name="Schackwitz W."/>
            <person name="Grimwood J."/>
            <person name="MohdZainudin N."/>
            <person name="Xue C."/>
            <person name="Wang R."/>
            <person name="Manning V.A."/>
            <person name="Dhillon B."/>
            <person name="Tu Z.J."/>
            <person name="Steffenson B.J."/>
            <person name="Salamov A."/>
            <person name="Sun H."/>
            <person name="Lowry S."/>
            <person name="LaButti K."/>
            <person name="Han J."/>
            <person name="Copeland A."/>
            <person name="Lindquist E."/>
            <person name="Barry K."/>
            <person name="Schmutz J."/>
            <person name="Baker S.E."/>
            <person name="Ciuffetti L.M."/>
            <person name="Grigoriev I.V."/>
            <person name="Zhong S."/>
            <person name="Turgeon B.G."/>
        </authorList>
    </citation>
    <scope>NUCLEOTIDE SEQUENCE [LARGE SCALE GENOMIC DNA]</scope>
    <source>
        <strain evidence="2 3">ATCC 44560</strain>
    </source>
</reference>
<sequence length="810" mass="89370">MSGLEVVAAVAAVVSAFHAGSELLKHVRKKRSARKARNSAQQEWEEERLQASLVAGEQQIGLHYDQDQRELGDLVRIGDDIARQRLYHITLMLQAEIINSLKQAATSEVCVLDLRVLHQASLTNRKETLVTLEELKQRIYLTRPMARQPQDFGDKSRLWQSRFLPPTTQSSHEPTHALHDAYADYPRLGEYRTTRHGSTENYHPLGIKDMSTPTLPVYVPAHAFGEDLSKALERIHPDHRANVMRDIQQMISSYQSLSFSSGDDQQQIHGYSGSYSGLQEPLGTPSPQDVSETAMTESEQDSHHKLHQVPRASTDQNGAHCTRSLTFNKDMFALESEQFDYLRPFVALNKHSHVQARVPRQPRWSESSGASSDPSYLASLNRNSSNSSQGSSNQTPGPSQQSQSLDHGRIPSVSATLDECYQLNDKDYHNLPSPSSSHEDSEDRYGLPHIAPLAPSRNQPKTSQNGVYRKASTYKAAPATTASTNPPIHVPWPGTQQHRETTSATQHGSRQRYRDSFDEKEAFNTSDLRLPKYTVEITANNAPANTPGHHRTVSGLSAITAAAAVLNPKNLTRKASINQSLHSHRSTSSSSSTSMPIGVLPGHRMHSIRHETIQSGPVRSDSMMNGRPDKGNNYWGFCKGAWAVREDITKGLAVRAQPAGLYATRSLWACKSCTFTGDLFKAPHPTKKNKTLDVVDPRIKVSKSGIRYRWIFLAKSHVKKKAGAAAAAAAAEANSGSMAAASNDDNYGCVFCCLQDKITGVYGGVETLMNHIAQVHVADMSEAVRRKAQCVLGRVAASDEEFDINIPIFG</sequence>
<organism evidence="2 3">
    <name type="scientific">Bipolaris oryzae ATCC 44560</name>
    <dbReference type="NCBI Taxonomy" id="930090"/>
    <lineage>
        <taxon>Eukaryota</taxon>
        <taxon>Fungi</taxon>
        <taxon>Dikarya</taxon>
        <taxon>Ascomycota</taxon>
        <taxon>Pezizomycotina</taxon>
        <taxon>Dothideomycetes</taxon>
        <taxon>Pleosporomycetidae</taxon>
        <taxon>Pleosporales</taxon>
        <taxon>Pleosporineae</taxon>
        <taxon>Pleosporaceae</taxon>
        <taxon>Bipolaris</taxon>
    </lineage>
</organism>
<dbReference type="AlphaFoldDB" id="W6Z2D8"/>
<feature type="compositionally biased region" description="Low complexity" evidence="1">
    <location>
        <begin position="476"/>
        <end position="487"/>
    </location>
</feature>